<evidence type="ECO:0000313" key="3">
    <source>
        <dbReference type="Proteomes" id="UP000735302"/>
    </source>
</evidence>
<dbReference type="AlphaFoldDB" id="A0AAV4DC00"/>
<evidence type="ECO:0000313" key="2">
    <source>
        <dbReference type="EMBL" id="GFO41461.1"/>
    </source>
</evidence>
<protein>
    <submittedName>
        <fullName evidence="2">Uncharacterized protein</fullName>
    </submittedName>
</protein>
<feature type="region of interest" description="Disordered" evidence="1">
    <location>
        <begin position="1"/>
        <end position="98"/>
    </location>
</feature>
<reference evidence="2 3" key="1">
    <citation type="journal article" date="2021" name="Elife">
        <title>Chloroplast acquisition without the gene transfer in kleptoplastic sea slugs, Plakobranchus ocellatus.</title>
        <authorList>
            <person name="Maeda T."/>
            <person name="Takahashi S."/>
            <person name="Yoshida T."/>
            <person name="Shimamura S."/>
            <person name="Takaki Y."/>
            <person name="Nagai Y."/>
            <person name="Toyoda A."/>
            <person name="Suzuki Y."/>
            <person name="Arimoto A."/>
            <person name="Ishii H."/>
            <person name="Satoh N."/>
            <person name="Nishiyama T."/>
            <person name="Hasebe M."/>
            <person name="Maruyama T."/>
            <person name="Minagawa J."/>
            <person name="Obokata J."/>
            <person name="Shigenobu S."/>
        </authorList>
    </citation>
    <scope>NUCLEOTIDE SEQUENCE [LARGE SCALE GENOMIC DNA]</scope>
</reference>
<feature type="compositionally biased region" description="Basic and acidic residues" evidence="1">
    <location>
        <begin position="1"/>
        <end position="12"/>
    </location>
</feature>
<evidence type="ECO:0000256" key="1">
    <source>
        <dbReference type="SAM" id="MobiDB-lite"/>
    </source>
</evidence>
<dbReference type="Proteomes" id="UP000735302">
    <property type="component" value="Unassembled WGS sequence"/>
</dbReference>
<gene>
    <name evidence="2" type="ORF">PoB_006796600</name>
</gene>
<dbReference type="EMBL" id="BLXT01007690">
    <property type="protein sequence ID" value="GFO41461.1"/>
    <property type="molecule type" value="Genomic_DNA"/>
</dbReference>
<sequence>MQKDKEVGRKEGGGWGTLTEPDRSRWTRIVTNRSRGTNLYVRRANGEKTRHTDREKEKFRKGNRHMEAREHRPPSPVTPSKPKTQASLPVRKPKRKTR</sequence>
<organism evidence="2 3">
    <name type="scientific">Plakobranchus ocellatus</name>
    <dbReference type="NCBI Taxonomy" id="259542"/>
    <lineage>
        <taxon>Eukaryota</taxon>
        <taxon>Metazoa</taxon>
        <taxon>Spiralia</taxon>
        <taxon>Lophotrochozoa</taxon>
        <taxon>Mollusca</taxon>
        <taxon>Gastropoda</taxon>
        <taxon>Heterobranchia</taxon>
        <taxon>Euthyneura</taxon>
        <taxon>Panpulmonata</taxon>
        <taxon>Sacoglossa</taxon>
        <taxon>Placobranchoidea</taxon>
        <taxon>Plakobranchidae</taxon>
        <taxon>Plakobranchus</taxon>
    </lineage>
</organism>
<proteinExistence type="predicted"/>
<comment type="caution">
    <text evidence="2">The sequence shown here is derived from an EMBL/GenBank/DDBJ whole genome shotgun (WGS) entry which is preliminary data.</text>
</comment>
<keyword evidence="3" id="KW-1185">Reference proteome</keyword>
<name>A0AAV4DC00_9GAST</name>
<accession>A0AAV4DC00</accession>
<feature type="compositionally biased region" description="Basic and acidic residues" evidence="1">
    <location>
        <begin position="44"/>
        <end position="73"/>
    </location>
</feature>